<evidence type="ECO:0000256" key="3">
    <source>
        <dbReference type="ARBA" id="ARBA00022927"/>
    </source>
</evidence>
<dbReference type="InterPro" id="IPR011989">
    <property type="entry name" value="ARM-like"/>
</dbReference>
<organism evidence="7 8">
    <name type="scientific">Lachancea lanzarotensis</name>
    <dbReference type="NCBI Taxonomy" id="1245769"/>
    <lineage>
        <taxon>Eukaryota</taxon>
        <taxon>Fungi</taxon>
        <taxon>Dikarya</taxon>
        <taxon>Ascomycota</taxon>
        <taxon>Saccharomycotina</taxon>
        <taxon>Saccharomycetes</taxon>
        <taxon>Saccharomycetales</taxon>
        <taxon>Saccharomycetaceae</taxon>
        <taxon>Lachancea</taxon>
    </lineage>
</organism>
<evidence type="ECO:0000259" key="6">
    <source>
        <dbReference type="PROSITE" id="PS50166"/>
    </source>
</evidence>
<reference evidence="7 8" key="1">
    <citation type="submission" date="2014-12" db="EMBL/GenBank/DDBJ databases">
        <authorList>
            <person name="Neuveglise Cecile"/>
        </authorList>
    </citation>
    <scope>NUCLEOTIDE SEQUENCE [LARGE SCALE GENOMIC DNA]</scope>
    <source>
        <strain evidence="7 8">CBS 12615</strain>
    </source>
</reference>
<dbReference type="Gene3D" id="1.25.10.10">
    <property type="entry name" value="Leucine-rich Repeat Variant"/>
    <property type="match status" value="1"/>
</dbReference>
<dbReference type="GO" id="GO:0031267">
    <property type="term" value="F:small GTPase binding"/>
    <property type="evidence" value="ECO:0007669"/>
    <property type="project" value="InterPro"/>
</dbReference>
<dbReference type="GO" id="GO:0061608">
    <property type="term" value="F:nuclear import signal receptor activity"/>
    <property type="evidence" value="ECO:0007669"/>
    <property type="project" value="EnsemblFungi"/>
</dbReference>
<keyword evidence="3" id="KW-0653">Protein transport</keyword>
<feature type="domain" description="Importin N-terminal" evidence="6">
    <location>
        <begin position="27"/>
        <end position="106"/>
    </location>
</feature>
<evidence type="ECO:0000313" key="7">
    <source>
        <dbReference type="EMBL" id="CEP62981.1"/>
    </source>
</evidence>
<dbReference type="GeneID" id="34686469"/>
<proteinExistence type="predicted"/>
<dbReference type="InterPro" id="IPR001494">
    <property type="entry name" value="Importin-beta_N"/>
</dbReference>
<evidence type="ECO:0000256" key="2">
    <source>
        <dbReference type="ARBA" id="ARBA00022448"/>
    </source>
</evidence>
<dbReference type="PANTHER" id="PTHR10997:SF9">
    <property type="entry name" value="IMPORTIN-9"/>
    <property type="match status" value="1"/>
</dbReference>
<dbReference type="PROSITE" id="PS50166">
    <property type="entry name" value="IMPORTIN_B_NT"/>
    <property type="match status" value="1"/>
</dbReference>
<dbReference type="GO" id="GO:0005635">
    <property type="term" value="C:nuclear envelope"/>
    <property type="evidence" value="ECO:0007669"/>
    <property type="project" value="TreeGrafter"/>
</dbReference>
<accession>A0A0C7MZ21</accession>
<name>A0A0C7MZ21_9SACH</name>
<dbReference type="AlphaFoldDB" id="A0A0C7MZ21"/>
<dbReference type="GO" id="GO:0005829">
    <property type="term" value="C:cytosol"/>
    <property type="evidence" value="ECO:0007669"/>
    <property type="project" value="TreeGrafter"/>
</dbReference>
<dbReference type="GO" id="GO:0006607">
    <property type="term" value="P:NLS-bearing protein import into nucleus"/>
    <property type="evidence" value="ECO:0007669"/>
    <property type="project" value="EnsemblFungi"/>
</dbReference>
<sequence>MASIDPRELEAAIAGGQSPDYAVRERSEQFILQRVHDNPGRGCTLLTEIAMQDEMAIENRLYSLLTLRKLITMYWSAGFESYCGPPGVGENNKPFIRDALLKLGLDDAQNTRLVASSCYCIVQIAAVDFPDAWPELLSTIFDAIVNRQSLSALRLLNEIFDDIVSEEMFFEGGVGWQTIQLVTEMLRSPAFSAPAKIAAGKLYSVCLDQLQLPTATSTKELKDAVNNHLRETLEMLIEGIRSYTDFGTSDLDVLKLLRVKIQCVNKIATSFSKRIVSSSMNDDIKFLLIEKLAAISHIRRTLNFTHESDEFSAVDELGCELLQGLGSIRNLVLDDDQLQNVVKSLVFCSALIDEDIEKWEADFNNFVTVEEGLSNVYRMRNASEEFLQDASPQVCELIMNTLLLKFPSFIARDWKLGEAILVLFKWLCDNVEFSTIAKAPQFSELITYFIDSLAQPDGKHALLLARIIIVVPKILRRTTSELLSWESTVKSFLQSSIALAFRSNDELVKVAFLIGFYEYAHFSNLDAILGDFCFQLRESACHIIEQISADSEEDTTSVLLQALTAVASLKVQDNKNNPFYHNALRLLLQISAKNPSNVEVVLEAQDCLSGIIKRVTTSTYIAYAETCMPLIVKALNQLMEDKSGYSPNACLSLELLKVFMKRKPSDGLIPVAIGEFVLNPLNEILVSSTDDAITQLSSDCLVFLVHNTSSKDLEPQLPLIVSTLEKLLSDETTDSGAMNVGPLVLVTIKKFSEQLHELFPVIMEAATRKFVAAENISTSENLLSLFCYLTAKNPQDVINFLSSFSVGEKGEDALTVVLPKWLDAFEVVRGNKRIIENIRALCTLFFQQDGRVSGVQVRGEPIPFESDLIVTRSMAKNMPRQFQMISFNEKVTSLFVCELEFQSKQNDVSKYVPFDVEKYDDDDEEDDWEDVDSVLEFERLQGHLDDDSGEESEGSNFDDESASNSEDEFSGLEQGGNQEKCSSARDLLITFFRDAASRNINNFRVIYESLSDHEKKVLSENLI</sequence>
<keyword evidence="4" id="KW-0539">Nucleus</keyword>
<evidence type="ECO:0000256" key="5">
    <source>
        <dbReference type="SAM" id="MobiDB-lite"/>
    </source>
</evidence>
<dbReference type="Pfam" id="PF25018">
    <property type="entry name" value="HEAT_IPO9_c"/>
    <property type="match status" value="1"/>
</dbReference>
<gene>
    <name evidence="7" type="ORF">LALA0_S06e08306g</name>
</gene>
<dbReference type="SUPFAM" id="SSF48371">
    <property type="entry name" value="ARM repeat"/>
    <property type="match status" value="1"/>
</dbReference>
<protein>
    <submittedName>
        <fullName evidence="7">LALA0S06e08306g1_1</fullName>
    </submittedName>
</protein>
<evidence type="ECO:0000256" key="1">
    <source>
        <dbReference type="ARBA" id="ARBA00004123"/>
    </source>
</evidence>
<dbReference type="GO" id="GO:0000511">
    <property type="term" value="F:H2A-H2B histone complex chaperone activity"/>
    <property type="evidence" value="ECO:0007669"/>
    <property type="project" value="EnsemblFungi"/>
</dbReference>
<dbReference type="GO" id="GO:0006334">
    <property type="term" value="P:nucleosome assembly"/>
    <property type="evidence" value="ECO:0007669"/>
    <property type="project" value="EnsemblFungi"/>
</dbReference>
<dbReference type="OrthoDB" id="431626at2759"/>
<dbReference type="PANTHER" id="PTHR10997">
    <property type="entry name" value="IMPORTIN-7, 8, 11"/>
    <property type="match status" value="1"/>
</dbReference>
<dbReference type="Pfam" id="PF03810">
    <property type="entry name" value="IBN_N"/>
    <property type="match status" value="1"/>
</dbReference>
<feature type="compositionally biased region" description="Acidic residues" evidence="5">
    <location>
        <begin position="947"/>
        <end position="970"/>
    </location>
</feature>
<evidence type="ECO:0000256" key="4">
    <source>
        <dbReference type="ARBA" id="ARBA00023242"/>
    </source>
</evidence>
<dbReference type="HOGENOM" id="CLU_008920_1_0_1"/>
<comment type="subcellular location">
    <subcellularLocation>
        <location evidence="1">Nucleus</location>
    </subcellularLocation>
</comment>
<dbReference type="EMBL" id="LN736365">
    <property type="protein sequence ID" value="CEP62981.1"/>
    <property type="molecule type" value="Genomic_DNA"/>
</dbReference>
<dbReference type="Proteomes" id="UP000054304">
    <property type="component" value="Unassembled WGS sequence"/>
</dbReference>
<dbReference type="InterPro" id="IPR056840">
    <property type="entry name" value="HEAT_IPO9_central"/>
</dbReference>
<feature type="region of interest" description="Disordered" evidence="5">
    <location>
        <begin position="942"/>
        <end position="978"/>
    </location>
</feature>
<evidence type="ECO:0000313" key="8">
    <source>
        <dbReference type="Proteomes" id="UP000054304"/>
    </source>
</evidence>
<keyword evidence="2" id="KW-0813">Transport</keyword>
<keyword evidence="8" id="KW-1185">Reference proteome</keyword>
<dbReference type="STRING" id="1245769.A0A0C7MZ21"/>
<dbReference type="RefSeq" id="XP_022629203.1">
    <property type="nucleotide sequence ID" value="XM_022772062.1"/>
</dbReference>
<dbReference type="InterPro" id="IPR016024">
    <property type="entry name" value="ARM-type_fold"/>
</dbReference>